<comment type="caution">
    <text evidence="2">The sequence shown here is derived from an EMBL/GenBank/DDBJ whole genome shotgun (WGS) entry which is preliminary data.</text>
</comment>
<dbReference type="Proteomes" id="UP000699462">
    <property type="component" value="Unassembled WGS sequence"/>
</dbReference>
<protein>
    <submittedName>
        <fullName evidence="2">Uncharacterized protein</fullName>
    </submittedName>
</protein>
<feature type="transmembrane region" description="Helical" evidence="1">
    <location>
        <begin position="12"/>
        <end position="32"/>
    </location>
</feature>
<keyword evidence="3" id="KW-1185">Reference proteome</keyword>
<sequence>MVFTTVLYESTYLLVNARMFWETSIIFLLVIITKSEANYTCYVCIDCHEPRRLSKRESKSGCPWCLVSFWNIPTCSFSL</sequence>
<gene>
    <name evidence="2" type="ORF">P879_04376</name>
</gene>
<dbReference type="EMBL" id="JTDF01001609">
    <property type="protein sequence ID" value="KAF8569765.1"/>
    <property type="molecule type" value="Genomic_DNA"/>
</dbReference>
<dbReference type="AlphaFoldDB" id="A0A8T0DP73"/>
<reference evidence="2 3" key="1">
    <citation type="submission" date="2019-07" db="EMBL/GenBank/DDBJ databases">
        <title>Annotation for the trematode Paragonimus westermani.</title>
        <authorList>
            <person name="Choi Y.-J."/>
        </authorList>
    </citation>
    <scope>NUCLEOTIDE SEQUENCE [LARGE SCALE GENOMIC DNA]</scope>
    <source>
        <strain evidence="2">180907_Pwestermani</strain>
    </source>
</reference>
<evidence type="ECO:0000256" key="1">
    <source>
        <dbReference type="SAM" id="Phobius"/>
    </source>
</evidence>
<evidence type="ECO:0000313" key="3">
    <source>
        <dbReference type="Proteomes" id="UP000699462"/>
    </source>
</evidence>
<dbReference type="OrthoDB" id="10424141at2759"/>
<evidence type="ECO:0000313" key="2">
    <source>
        <dbReference type="EMBL" id="KAF8569765.1"/>
    </source>
</evidence>
<name>A0A8T0DP73_9TREM</name>
<keyword evidence="1" id="KW-0472">Membrane</keyword>
<accession>A0A8T0DP73</accession>
<keyword evidence="1" id="KW-0812">Transmembrane</keyword>
<keyword evidence="1" id="KW-1133">Transmembrane helix</keyword>
<proteinExistence type="predicted"/>
<organism evidence="2 3">
    <name type="scientific">Paragonimus westermani</name>
    <dbReference type="NCBI Taxonomy" id="34504"/>
    <lineage>
        <taxon>Eukaryota</taxon>
        <taxon>Metazoa</taxon>
        <taxon>Spiralia</taxon>
        <taxon>Lophotrochozoa</taxon>
        <taxon>Platyhelminthes</taxon>
        <taxon>Trematoda</taxon>
        <taxon>Digenea</taxon>
        <taxon>Plagiorchiida</taxon>
        <taxon>Troglotremata</taxon>
        <taxon>Troglotrematidae</taxon>
        <taxon>Paragonimus</taxon>
    </lineage>
</organism>